<proteinExistence type="predicted"/>
<sequence>MKKMIITAVLTAALAAGTLFGSSVPAEAAGTDYYDETVTLSLLVDQDWLNTYEPALQALSDAALEKFNIEIELENKTNGSDGDNIVKTRLAAGEMTDLLIFNSGAQFTALNPNEYFVDMTDSSFMENVDENFKEAVSVDGRVYGIPVTSSNVGGIVYNREIYEELGLEIPRTWDAFMSNVEACEAAGYVGVLGSCSDAWSSQYTLLADYYNVQAENPRFASDFEAGKAKFANTPAALRSWEKLSDLGGHLNDDYMATTVTDGFDKMMEENAPAHFPMTSQFFSYIEMMYSREDADKFGIFPIPGDQEEVNGFTVWMPNGLYVNKESENAEAAMKFVEFYASEEGMDIFKENAKADGPYLIKGVDLPEDSYQGVLELQAYFDEGRTSLALEFQTALKGASCDQICVECISGSMSAEEAASVYDDDCKKMAQQLGLEGWE</sequence>
<feature type="signal peptide" evidence="1">
    <location>
        <begin position="1"/>
        <end position="28"/>
    </location>
</feature>
<dbReference type="SUPFAM" id="SSF53850">
    <property type="entry name" value="Periplasmic binding protein-like II"/>
    <property type="match status" value="1"/>
</dbReference>
<dbReference type="InterPro" id="IPR050490">
    <property type="entry name" value="Bact_solute-bd_prot1"/>
</dbReference>
<dbReference type="Pfam" id="PF13416">
    <property type="entry name" value="SBP_bac_8"/>
    <property type="match status" value="1"/>
</dbReference>
<protein>
    <submittedName>
        <fullName evidence="2">Carbohydrate ABC transporter substrate-binding protein (CUT1 family)</fullName>
    </submittedName>
</protein>
<dbReference type="PANTHER" id="PTHR43649">
    <property type="entry name" value="ARABINOSE-BINDING PROTEIN-RELATED"/>
    <property type="match status" value="1"/>
</dbReference>
<evidence type="ECO:0000313" key="2">
    <source>
        <dbReference type="EMBL" id="PWJ75566.1"/>
    </source>
</evidence>
<organism evidence="2 3">
    <name type="scientific">Murimonas intestini</name>
    <dbReference type="NCBI Taxonomy" id="1337051"/>
    <lineage>
        <taxon>Bacteria</taxon>
        <taxon>Bacillati</taxon>
        <taxon>Bacillota</taxon>
        <taxon>Clostridia</taxon>
        <taxon>Lachnospirales</taxon>
        <taxon>Lachnospiraceae</taxon>
        <taxon>Murimonas</taxon>
    </lineage>
</organism>
<accession>A0AB73T4I8</accession>
<comment type="caution">
    <text evidence="2">The sequence shown here is derived from an EMBL/GenBank/DDBJ whole genome shotgun (WGS) entry which is preliminary data.</text>
</comment>
<dbReference type="InterPro" id="IPR006059">
    <property type="entry name" value="SBP"/>
</dbReference>
<reference evidence="2 3" key="1">
    <citation type="submission" date="2018-05" db="EMBL/GenBank/DDBJ databases">
        <authorList>
            <person name="Goeker M."/>
            <person name="Huntemann M."/>
            <person name="Clum A."/>
            <person name="Pillay M."/>
            <person name="Palaniappan K."/>
            <person name="Varghese N."/>
            <person name="Mikhailova N."/>
            <person name="Stamatis D."/>
            <person name="Reddy T."/>
            <person name="Daum C."/>
            <person name="Shapiro N."/>
            <person name="Ivanova N."/>
            <person name="Kyrpides N."/>
            <person name="Woyke T."/>
        </authorList>
    </citation>
    <scope>NUCLEOTIDE SEQUENCE [LARGE SCALE GENOMIC DNA]</scope>
    <source>
        <strain evidence="2 3">DSM 26524</strain>
    </source>
</reference>
<dbReference type="Proteomes" id="UP000245412">
    <property type="component" value="Unassembled WGS sequence"/>
</dbReference>
<evidence type="ECO:0000256" key="1">
    <source>
        <dbReference type="SAM" id="SignalP"/>
    </source>
</evidence>
<keyword evidence="3" id="KW-1185">Reference proteome</keyword>
<gene>
    <name evidence="2" type="ORF">C7383_106136</name>
</gene>
<dbReference type="Gene3D" id="3.40.190.10">
    <property type="entry name" value="Periplasmic binding protein-like II"/>
    <property type="match status" value="2"/>
</dbReference>
<evidence type="ECO:0000313" key="3">
    <source>
        <dbReference type="Proteomes" id="UP000245412"/>
    </source>
</evidence>
<dbReference type="RefSeq" id="WP_257497651.1">
    <property type="nucleotide sequence ID" value="NZ_JANKBI010000004.1"/>
</dbReference>
<dbReference type="EMBL" id="QGGY01000006">
    <property type="protein sequence ID" value="PWJ75566.1"/>
    <property type="molecule type" value="Genomic_DNA"/>
</dbReference>
<name>A0AB73T4I8_9FIRM</name>
<keyword evidence="1" id="KW-0732">Signal</keyword>
<dbReference type="AlphaFoldDB" id="A0AB73T4I8"/>
<feature type="chain" id="PRO_5044503805" evidence="1">
    <location>
        <begin position="29"/>
        <end position="438"/>
    </location>
</feature>
<dbReference type="PANTHER" id="PTHR43649:SF12">
    <property type="entry name" value="DIACETYLCHITOBIOSE BINDING PROTEIN DASA"/>
    <property type="match status" value="1"/>
</dbReference>